<dbReference type="Gene3D" id="3.30.870.10">
    <property type="entry name" value="Endonuclease Chain A"/>
    <property type="match status" value="1"/>
</dbReference>
<accession>A0A6C2URY9</accession>
<evidence type="ECO:0000259" key="1">
    <source>
        <dbReference type="PROSITE" id="PS50035"/>
    </source>
</evidence>
<dbReference type="SUPFAM" id="SSF56024">
    <property type="entry name" value="Phospholipase D/nuclease"/>
    <property type="match status" value="1"/>
</dbReference>
<evidence type="ECO:0000313" key="3">
    <source>
        <dbReference type="Proteomes" id="UP000346198"/>
    </source>
</evidence>
<dbReference type="Pfam" id="PF13091">
    <property type="entry name" value="PLDc_2"/>
    <property type="match status" value="1"/>
</dbReference>
<dbReference type="PROSITE" id="PS50035">
    <property type="entry name" value="PLD"/>
    <property type="match status" value="1"/>
</dbReference>
<dbReference type="EMBL" id="CAAHFH010000002">
    <property type="protein sequence ID" value="VGO21696.1"/>
    <property type="molecule type" value="Genomic_DNA"/>
</dbReference>
<gene>
    <name evidence="2" type="ORF">SCARR_03770</name>
</gene>
<reference evidence="2 3" key="1">
    <citation type="submission" date="2019-04" db="EMBL/GenBank/DDBJ databases">
        <authorList>
            <person name="Van Vliet M D."/>
        </authorList>
    </citation>
    <scope>NUCLEOTIDE SEQUENCE [LARGE SCALE GENOMIC DNA]</scope>
    <source>
        <strain evidence="2 3">F21</strain>
    </source>
</reference>
<dbReference type="InterPro" id="IPR025202">
    <property type="entry name" value="PLD-like_dom"/>
</dbReference>
<dbReference type="SMART" id="SM00155">
    <property type="entry name" value="PLDc"/>
    <property type="match status" value="1"/>
</dbReference>
<proteinExistence type="predicted"/>
<name>A0A6C2URY9_9BACT</name>
<dbReference type="InterPro" id="IPR001736">
    <property type="entry name" value="PLipase_D/transphosphatidylase"/>
</dbReference>
<organism evidence="2 3">
    <name type="scientific">Pontiella sulfatireligans</name>
    <dbReference type="NCBI Taxonomy" id="2750658"/>
    <lineage>
        <taxon>Bacteria</taxon>
        <taxon>Pseudomonadati</taxon>
        <taxon>Kiritimatiellota</taxon>
        <taxon>Kiritimatiellia</taxon>
        <taxon>Kiritimatiellales</taxon>
        <taxon>Pontiellaceae</taxon>
        <taxon>Pontiella</taxon>
    </lineage>
</organism>
<feature type="domain" description="PLD phosphodiesterase" evidence="1">
    <location>
        <begin position="96"/>
        <end position="118"/>
    </location>
</feature>
<dbReference type="GO" id="GO:0003824">
    <property type="term" value="F:catalytic activity"/>
    <property type="evidence" value="ECO:0007669"/>
    <property type="project" value="InterPro"/>
</dbReference>
<protein>
    <recommendedName>
        <fullName evidence="1">PLD phosphodiesterase domain-containing protein</fullName>
    </recommendedName>
</protein>
<sequence length="171" mass="19158">MVQFVKNKEIYEQVVMDMVPSAKEFVWIATADIKDMHVGTRASFRPFLGVLSDLVQEGVAIRLLHAKEPGPNFRKDFDQYPALLTGLERNICPRVHLKTVVVDGRTVFLGSANLTGAGMGAKSKDRRNFESGIVSEEQEIVSGVMEQFDEIWMGAMCDTCQRRQYCADPIA</sequence>
<dbReference type="RefSeq" id="WP_136063136.1">
    <property type="nucleotide sequence ID" value="NZ_CAAHFH010000002.1"/>
</dbReference>
<dbReference type="Proteomes" id="UP000346198">
    <property type="component" value="Unassembled WGS sequence"/>
</dbReference>
<dbReference type="CDD" id="cd00138">
    <property type="entry name" value="PLDc_SF"/>
    <property type="match status" value="1"/>
</dbReference>
<keyword evidence="3" id="KW-1185">Reference proteome</keyword>
<dbReference type="GO" id="GO:0006793">
    <property type="term" value="P:phosphorus metabolic process"/>
    <property type="evidence" value="ECO:0007669"/>
    <property type="project" value="UniProtKB-ARBA"/>
</dbReference>
<dbReference type="AlphaFoldDB" id="A0A6C2URY9"/>
<evidence type="ECO:0000313" key="2">
    <source>
        <dbReference type="EMBL" id="VGO21696.1"/>
    </source>
</evidence>